<feature type="repeat" description="TPR" evidence="3">
    <location>
        <begin position="337"/>
        <end position="370"/>
    </location>
</feature>
<protein>
    <submittedName>
        <fullName evidence="6">TolA-binding protein</fullName>
    </submittedName>
</protein>
<dbReference type="PROSITE" id="PS51257">
    <property type="entry name" value="PROKAR_LIPOPROTEIN"/>
    <property type="match status" value="1"/>
</dbReference>
<evidence type="ECO:0000256" key="4">
    <source>
        <dbReference type="SAM" id="MobiDB-lite"/>
    </source>
</evidence>
<feature type="chain" id="PRO_5020633567" evidence="5">
    <location>
        <begin position="29"/>
        <end position="1035"/>
    </location>
</feature>
<evidence type="ECO:0000256" key="3">
    <source>
        <dbReference type="PROSITE-ProRule" id="PRU00339"/>
    </source>
</evidence>
<dbReference type="OrthoDB" id="9806825at2"/>
<dbReference type="SUPFAM" id="SSF48452">
    <property type="entry name" value="TPR-like"/>
    <property type="match status" value="3"/>
</dbReference>
<dbReference type="PANTHER" id="PTHR45641">
    <property type="entry name" value="TETRATRICOPEPTIDE REPEAT PROTEIN (AFU_ORTHOLOGUE AFUA_6G03870)"/>
    <property type="match status" value="1"/>
</dbReference>
<dbReference type="RefSeq" id="WP_130415073.1">
    <property type="nucleotide sequence ID" value="NZ_SHKX01000015.1"/>
</dbReference>
<dbReference type="Gene3D" id="1.25.40.10">
    <property type="entry name" value="Tetratricopeptide repeat domain"/>
    <property type="match status" value="5"/>
</dbReference>
<dbReference type="AlphaFoldDB" id="A0A4Q7YJR0"/>
<proteinExistence type="predicted"/>
<dbReference type="InterPro" id="IPR011990">
    <property type="entry name" value="TPR-like_helical_dom_sf"/>
</dbReference>
<evidence type="ECO:0000256" key="2">
    <source>
        <dbReference type="ARBA" id="ARBA00022803"/>
    </source>
</evidence>
<comment type="caution">
    <text evidence="6">The sequence shown here is derived from an EMBL/GenBank/DDBJ whole genome shotgun (WGS) entry which is preliminary data.</text>
</comment>
<dbReference type="EMBL" id="SHKX01000015">
    <property type="protein sequence ID" value="RZU37033.1"/>
    <property type="molecule type" value="Genomic_DNA"/>
</dbReference>
<sequence length="1035" mass="115254">MMSPKTLFRLSPLAAALLMGACSTLPEASSPPTATPGQPANSNPGAPVPGPRATLASLDNITINIPKMDDQLATARVQLQKVEAGKALATAPAVAQDAAGTAEPQPRSLDDQVNDKLNESLYRQILEQAKKAPDPGTANAYLQVARKLKMGNAKFAAEKEEEKLLQDSIEFYQDLLKRMPSTEARAEIYYDLAKTYDLMGKKVESAAALKELAQKYPKSPYLTEVYFRLAEESFAGNRFTEAAGYYQKVLDSKDSTFQDSALYKRGWALYRSSNFEDALPLFFRFAEKIMVKPHKTKQEDAKLQDSYDVISLCFMMMDGPKSVDEYFTKNGEKFYESGIYANLAQAYLNKRQFSNAAETYTAFINRHPFDPSAPELSTAIINIYQQGGFPAQVIMAKEEFINHYNPDGAYWKQADEASRTRLRPILEGHIIDLAKHYHALAQMDNNEGDYLKAATWYRMHLALKPAEQDAIAINELLAEALYSAKHYAEAIPEFEKTAYEYNNPKGADAAAFALVSYQDWDKSLGVDEAAKLKLLPARVAAVLKFADKFPQDSNTPKLMQGMIQTVYERWKDADDASKPLVKDLEAGAVTYAGRYPQDPASALLLQGMTNLHLHFKDYDSAVRTAQLLLAINPPVAEPLRLEAAGVVADAQFDQGRFAEAEKSYQQVMAFSIPDAKLKARYQDRLATTYYRQAEKLRDDKNPEEAAAFFQKAAQASVDTKIRTSSDFDAAAVLLNGEKYKEAIPVLIAFKQKYPDHALSATIPEKLALAYEKSGDIPNAAAQYEAIAARDQKKSPQSAREALWLAAEMYEKGKQPDAALRIYRQYANDASNPADLRGEATFKLYNHAVANQQLPEQNANLKTLAQLYEKQATGASPRIKYFGALANFKLSQPVYDAFIAVPIKQPLKQSILMKKKAMQAALTAYNKVAAIGVAEFTTAAYYQQGEIYRIMANDLLKSERPKGLSDLELEQYTILLEEQAEPLSDKAIAIHTINADLVKQEVYDGYVQKSFDALAELSPGRYNKHEQLEDSIDEIY</sequence>
<keyword evidence="2 3" id="KW-0802">TPR repeat</keyword>
<name>A0A4Q7YJR0_9GAMM</name>
<evidence type="ECO:0000313" key="7">
    <source>
        <dbReference type="Proteomes" id="UP000292423"/>
    </source>
</evidence>
<dbReference type="PROSITE" id="PS50005">
    <property type="entry name" value="TPR"/>
    <property type="match status" value="1"/>
</dbReference>
<accession>A0A4Q7YJR0</accession>
<evidence type="ECO:0000313" key="6">
    <source>
        <dbReference type="EMBL" id="RZU37033.1"/>
    </source>
</evidence>
<reference evidence="6 7" key="1">
    <citation type="submission" date="2019-02" db="EMBL/GenBank/DDBJ databases">
        <title>Genomic Encyclopedia of Type Strains, Phase IV (KMG-IV): sequencing the most valuable type-strain genomes for metagenomic binning, comparative biology and taxonomic classification.</title>
        <authorList>
            <person name="Goeker M."/>
        </authorList>
    </citation>
    <scope>NUCLEOTIDE SEQUENCE [LARGE SCALE GENOMIC DNA]</scope>
    <source>
        <strain evidence="6 7">DSM 105135</strain>
    </source>
</reference>
<evidence type="ECO:0000256" key="1">
    <source>
        <dbReference type="ARBA" id="ARBA00022737"/>
    </source>
</evidence>
<gene>
    <name evidence="6" type="ORF">EV700_2900</name>
</gene>
<dbReference type="Pfam" id="PF13432">
    <property type="entry name" value="TPR_16"/>
    <property type="match status" value="2"/>
</dbReference>
<dbReference type="PANTHER" id="PTHR45641:SF1">
    <property type="entry name" value="AAA+ ATPASE DOMAIN-CONTAINING PROTEIN"/>
    <property type="match status" value="1"/>
</dbReference>
<dbReference type="Pfam" id="PF13174">
    <property type="entry name" value="TPR_6"/>
    <property type="match status" value="2"/>
</dbReference>
<evidence type="ECO:0000256" key="5">
    <source>
        <dbReference type="SAM" id="SignalP"/>
    </source>
</evidence>
<keyword evidence="7" id="KW-1185">Reference proteome</keyword>
<keyword evidence="1" id="KW-0677">Repeat</keyword>
<feature type="compositionally biased region" description="Polar residues" evidence="4">
    <location>
        <begin position="26"/>
        <end position="44"/>
    </location>
</feature>
<dbReference type="InterPro" id="IPR019734">
    <property type="entry name" value="TPR_rpt"/>
</dbReference>
<dbReference type="SUPFAM" id="SSF81901">
    <property type="entry name" value="HCP-like"/>
    <property type="match status" value="1"/>
</dbReference>
<keyword evidence="5" id="KW-0732">Signal</keyword>
<dbReference type="SMART" id="SM00028">
    <property type="entry name" value="TPR"/>
    <property type="match status" value="7"/>
</dbReference>
<feature type="signal peptide" evidence="5">
    <location>
        <begin position="1"/>
        <end position="28"/>
    </location>
</feature>
<dbReference type="Proteomes" id="UP000292423">
    <property type="component" value="Unassembled WGS sequence"/>
</dbReference>
<organism evidence="6 7">
    <name type="scientific">Fluviicoccus keumensis</name>
    <dbReference type="NCBI Taxonomy" id="1435465"/>
    <lineage>
        <taxon>Bacteria</taxon>
        <taxon>Pseudomonadati</taxon>
        <taxon>Pseudomonadota</taxon>
        <taxon>Gammaproteobacteria</taxon>
        <taxon>Moraxellales</taxon>
        <taxon>Moraxellaceae</taxon>
        <taxon>Fluviicoccus</taxon>
    </lineage>
</organism>
<feature type="region of interest" description="Disordered" evidence="4">
    <location>
        <begin position="26"/>
        <end position="52"/>
    </location>
</feature>